<name>A0ABS9KKL1_9BACT</name>
<dbReference type="RefSeq" id="WP_237868094.1">
    <property type="nucleotide sequence ID" value="NZ_JAKLTR010000001.1"/>
</dbReference>
<feature type="region of interest" description="Disordered" evidence="5">
    <location>
        <begin position="194"/>
        <end position="222"/>
    </location>
</feature>
<dbReference type="InterPro" id="IPR036909">
    <property type="entry name" value="Cyt_c-like_dom_sf"/>
</dbReference>
<protein>
    <submittedName>
        <fullName evidence="7">Cytochrome c</fullName>
    </submittedName>
</protein>
<keyword evidence="1 4" id="KW-0349">Heme</keyword>
<feature type="domain" description="Cytochrome c" evidence="6">
    <location>
        <begin position="100"/>
        <end position="189"/>
    </location>
</feature>
<dbReference type="Proteomes" id="UP001165367">
    <property type="component" value="Unassembled WGS sequence"/>
</dbReference>
<evidence type="ECO:0000256" key="3">
    <source>
        <dbReference type="ARBA" id="ARBA00023004"/>
    </source>
</evidence>
<dbReference type="SUPFAM" id="SSF46626">
    <property type="entry name" value="Cytochrome c"/>
    <property type="match status" value="1"/>
</dbReference>
<keyword evidence="8" id="KW-1185">Reference proteome</keyword>
<dbReference type="PANTHER" id="PTHR40394">
    <property type="entry name" value="LIPOPROTEIN-RELATED"/>
    <property type="match status" value="1"/>
</dbReference>
<dbReference type="Pfam" id="PF13442">
    <property type="entry name" value="Cytochrome_CBB3"/>
    <property type="match status" value="1"/>
</dbReference>
<dbReference type="PROSITE" id="PS51007">
    <property type="entry name" value="CYTC"/>
    <property type="match status" value="1"/>
</dbReference>
<accession>A0ABS9KKL1</accession>
<dbReference type="PROSITE" id="PS51257">
    <property type="entry name" value="PROKAR_LIPOPROTEIN"/>
    <property type="match status" value="1"/>
</dbReference>
<dbReference type="PANTHER" id="PTHR40394:SF2">
    <property type="entry name" value="QUINOL:CYTOCHROME C OXIDOREDUCTASE MEMBRANE PROTEIN"/>
    <property type="match status" value="1"/>
</dbReference>
<organism evidence="7 8">
    <name type="scientific">Terrimonas ginsenosidimutans</name>
    <dbReference type="NCBI Taxonomy" id="2908004"/>
    <lineage>
        <taxon>Bacteria</taxon>
        <taxon>Pseudomonadati</taxon>
        <taxon>Bacteroidota</taxon>
        <taxon>Chitinophagia</taxon>
        <taxon>Chitinophagales</taxon>
        <taxon>Chitinophagaceae</taxon>
        <taxon>Terrimonas</taxon>
    </lineage>
</organism>
<evidence type="ECO:0000256" key="2">
    <source>
        <dbReference type="ARBA" id="ARBA00022723"/>
    </source>
</evidence>
<evidence type="ECO:0000256" key="4">
    <source>
        <dbReference type="PROSITE-ProRule" id="PRU00433"/>
    </source>
</evidence>
<evidence type="ECO:0000259" key="6">
    <source>
        <dbReference type="PROSITE" id="PS51007"/>
    </source>
</evidence>
<proteinExistence type="predicted"/>
<comment type="caution">
    <text evidence="7">The sequence shown here is derived from an EMBL/GenBank/DDBJ whole genome shotgun (WGS) entry which is preliminary data.</text>
</comment>
<evidence type="ECO:0000256" key="1">
    <source>
        <dbReference type="ARBA" id="ARBA00022617"/>
    </source>
</evidence>
<keyword evidence="2 4" id="KW-0479">Metal-binding</keyword>
<evidence type="ECO:0000256" key="5">
    <source>
        <dbReference type="SAM" id="MobiDB-lite"/>
    </source>
</evidence>
<feature type="compositionally biased region" description="Low complexity" evidence="5">
    <location>
        <begin position="203"/>
        <end position="222"/>
    </location>
</feature>
<dbReference type="Gene3D" id="1.10.760.10">
    <property type="entry name" value="Cytochrome c-like domain"/>
    <property type="match status" value="1"/>
</dbReference>
<gene>
    <name evidence="7" type="ORF">LZZ85_01200</name>
</gene>
<reference evidence="7" key="1">
    <citation type="submission" date="2022-01" db="EMBL/GenBank/DDBJ databases">
        <authorList>
            <person name="Jo J.-H."/>
            <person name="Im W.-T."/>
        </authorList>
    </citation>
    <scope>NUCLEOTIDE SEQUENCE</scope>
    <source>
        <strain evidence="7">NA20</strain>
    </source>
</reference>
<sequence>MKKFLIIGGCVAVTVLAVSCSDRNPGRAYMPDMTYSRAYETYAPVQDRLNASGAESEPSFHGGPVPGTVARGELTGYKLLKDTAGAYATSAALVNPVTDVDQKEAERLYLINCGICHGAKLDGQGPLWKDGNGPYPVAPKNLMGDDMKGTSIGTIYHVATYGKGQMGSYASQLTTKQRWMVAAYIKAKQGGGSAAATAKSDSTGAKAPQTAAADTTAKAATK</sequence>
<dbReference type="InterPro" id="IPR009056">
    <property type="entry name" value="Cyt_c-like_dom"/>
</dbReference>
<keyword evidence="3 4" id="KW-0408">Iron</keyword>
<dbReference type="EMBL" id="JAKLTR010000001">
    <property type="protein sequence ID" value="MCG2612867.1"/>
    <property type="molecule type" value="Genomic_DNA"/>
</dbReference>
<evidence type="ECO:0000313" key="7">
    <source>
        <dbReference type="EMBL" id="MCG2612867.1"/>
    </source>
</evidence>
<evidence type="ECO:0000313" key="8">
    <source>
        <dbReference type="Proteomes" id="UP001165367"/>
    </source>
</evidence>